<feature type="compositionally biased region" description="Low complexity" evidence="1">
    <location>
        <begin position="1"/>
        <end position="17"/>
    </location>
</feature>
<accession>A0AAN6KB50</accession>
<evidence type="ECO:0000313" key="2">
    <source>
        <dbReference type="EMBL" id="KAK0973295.1"/>
    </source>
</evidence>
<dbReference type="EMBL" id="JAUJLE010000162">
    <property type="protein sequence ID" value="KAK0973295.1"/>
    <property type="molecule type" value="Genomic_DNA"/>
</dbReference>
<keyword evidence="3" id="KW-1185">Reference proteome</keyword>
<name>A0AAN6KB50_9PEZI</name>
<dbReference type="AlphaFoldDB" id="A0AAN6KB50"/>
<proteinExistence type="predicted"/>
<feature type="region of interest" description="Disordered" evidence="1">
    <location>
        <begin position="1"/>
        <end position="26"/>
    </location>
</feature>
<organism evidence="2 3">
    <name type="scientific">Friedmanniomyces endolithicus</name>
    <dbReference type="NCBI Taxonomy" id="329885"/>
    <lineage>
        <taxon>Eukaryota</taxon>
        <taxon>Fungi</taxon>
        <taxon>Dikarya</taxon>
        <taxon>Ascomycota</taxon>
        <taxon>Pezizomycotina</taxon>
        <taxon>Dothideomycetes</taxon>
        <taxon>Dothideomycetidae</taxon>
        <taxon>Mycosphaerellales</taxon>
        <taxon>Teratosphaeriaceae</taxon>
        <taxon>Friedmanniomyces</taxon>
    </lineage>
</organism>
<reference evidence="2" key="1">
    <citation type="submission" date="2023-06" db="EMBL/GenBank/DDBJ databases">
        <title>Black Yeasts Isolated from many extreme environments.</title>
        <authorList>
            <person name="Coleine C."/>
            <person name="Stajich J.E."/>
            <person name="Selbmann L."/>
        </authorList>
    </citation>
    <scope>NUCLEOTIDE SEQUENCE</scope>
    <source>
        <strain evidence="2">CCFEE 5200</strain>
    </source>
</reference>
<sequence>MFLSRPTLRPTPAATPTYNPSPSSLPHAPLDPALVTVLLSSYDAHDWDQSADALTEWLNARWRKTGFRVSRETVCFTLRANGRRAVVGGGCRGGSEKGGAFYREGELS</sequence>
<dbReference type="Proteomes" id="UP001175353">
    <property type="component" value="Unassembled WGS sequence"/>
</dbReference>
<evidence type="ECO:0000313" key="3">
    <source>
        <dbReference type="Proteomes" id="UP001175353"/>
    </source>
</evidence>
<evidence type="ECO:0000256" key="1">
    <source>
        <dbReference type="SAM" id="MobiDB-lite"/>
    </source>
</evidence>
<protein>
    <submittedName>
        <fullName evidence="2">Uncharacterized protein</fullName>
    </submittedName>
</protein>
<comment type="caution">
    <text evidence="2">The sequence shown here is derived from an EMBL/GenBank/DDBJ whole genome shotgun (WGS) entry which is preliminary data.</text>
</comment>
<gene>
    <name evidence="2" type="ORF">LTR91_014815</name>
</gene>